<proteinExistence type="predicted"/>
<evidence type="ECO:0000313" key="2">
    <source>
        <dbReference type="Proteomes" id="UP000028123"/>
    </source>
</evidence>
<comment type="caution">
    <text evidence="1">The sequence shown here is derived from an EMBL/GenBank/DDBJ whole genome shotgun (WGS) entry which is preliminary data.</text>
</comment>
<dbReference type="eggNOG" id="COG1470">
    <property type="taxonomic scope" value="Bacteria"/>
</dbReference>
<protein>
    <submittedName>
        <fullName evidence="1">Uncharacterized protein</fullName>
    </submittedName>
</protein>
<dbReference type="Proteomes" id="UP000028123">
    <property type="component" value="Unassembled WGS sequence"/>
</dbReference>
<reference evidence="1 2" key="1">
    <citation type="submission" date="2014-06" db="EMBL/GenBank/DDBJ databases">
        <title>Draft genome sequence of Paenibacillus sp. MSt1.</title>
        <authorList>
            <person name="Aw Y.K."/>
            <person name="Ong K.S."/>
            <person name="Gan H.M."/>
            <person name="Lee S.M."/>
        </authorList>
    </citation>
    <scope>NUCLEOTIDE SEQUENCE [LARGE SCALE GENOMIC DNA]</scope>
    <source>
        <strain evidence="1 2">MSt1</strain>
    </source>
</reference>
<sequence length="196" mass="21906">MRFFHAMDLRPYFNNRGFTYESRCGEGRLTMGSSSFPAESIRFGRMYRFGGIPFRYQTSEGGDNIETSGQTVALPWMPGALDCVHALGVSANGDSFDRVSFVAGDRLLHTARLALTDFVSDRPAFGDRLAMTLPCMHMVSGRYAHVRPNLWICSIPYPGEAGAAPALVFEDNPSMHIFAMTLEYRRRPNGLRTVYS</sequence>
<dbReference type="AlphaFoldDB" id="A0A081P3V2"/>
<accession>A0A081P3V2</accession>
<dbReference type="OrthoDB" id="2630463at2"/>
<organism evidence="1 2">
    <name type="scientific">Paenibacillus tyrfis</name>
    <dbReference type="NCBI Taxonomy" id="1501230"/>
    <lineage>
        <taxon>Bacteria</taxon>
        <taxon>Bacillati</taxon>
        <taxon>Bacillota</taxon>
        <taxon>Bacilli</taxon>
        <taxon>Bacillales</taxon>
        <taxon>Paenibacillaceae</taxon>
        <taxon>Paenibacillus</taxon>
    </lineage>
</organism>
<evidence type="ECO:0000313" key="1">
    <source>
        <dbReference type="EMBL" id="KEQ25375.1"/>
    </source>
</evidence>
<dbReference type="EMBL" id="JNVM01000010">
    <property type="protein sequence ID" value="KEQ25375.1"/>
    <property type="molecule type" value="Genomic_DNA"/>
</dbReference>
<keyword evidence="2" id="KW-1185">Reference proteome</keyword>
<gene>
    <name evidence="1" type="ORF">ET33_01135</name>
</gene>
<name>A0A081P3V2_9BACL</name>
<dbReference type="RefSeq" id="WP_036681351.1">
    <property type="nucleotide sequence ID" value="NZ_JNVM01000010.1"/>
</dbReference>